<dbReference type="Proteomes" id="UP000812672">
    <property type="component" value="Unassembled WGS sequence"/>
</dbReference>
<keyword evidence="5" id="KW-1185">Reference proteome</keyword>
<dbReference type="EMBL" id="JAHLZF010000012">
    <property type="protein sequence ID" value="MBU6081210.1"/>
    <property type="molecule type" value="Genomic_DNA"/>
</dbReference>
<feature type="domain" description="UspA" evidence="3">
    <location>
        <begin position="5"/>
        <end position="144"/>
    </location>
</feature>
<reference evidence="4 5" key="1">
    <citation type="journal article" date="2011" name="Int. J. Syst. Evol. Microbiol.">
        <title>Allobacillus halotolerans gen. nov., sp. nov. isolated from shrimp paste.</title>
        <authorList>
            <person name="Sheu S.Y."/>
            <person name="Arun A.B."/>
            <person name="Jiang S.R."/>
            <person name="Young C.C."/>
            <person name="Chen W.M."/>
        </authorList>
    </citation>
    <scope>NUCLEOTIDE SEQUENCE [LARGE SCALE GENOMIC DNA]</scope>
    <source>
        <strain evidence="4 5">LMG 24826</strain>
    </source>
</reference>
<name>A0ABS6GQ11_9BACI</name>
<evidence type="ECO:0000259" key="3">
    <source>
        <dbReference type="Pfam" id="PF00582"/>
    </source>
</evidence>
<evidence type="ECO:0000313" key="4">
    <source>
        <dbReference type="EMBL" id="MBU6081210.1"/>
    </source>
</evidence>
<dbReference type="Pfam" id="PF00582">
    <property type="entry name" value="Usp"/>
    <property type="match status" value="1"/>
</dbReference>
<accession>A0ABS6GQ11</accession>
<comment type="similarity">
    <text evidence="1 2">Belongs to the universal stress protein A family.</text>
</comment>
<evidence type="ECO:0000256" key="2">
    <source>
        <dbReference type="PIRNR" id="PIRNR006276"/>
    </source>
</evidence>
<protein>
    <recommendedName>
        <fullName evidence="2">Universal stress protein</fullName>
    </recommendedName>
</protein>
<evidence type="ECO:0000256" key="1">
    <source>
        <dbReference type="ARBA" id="ARBA00008791"/>
    </source>
</evidence>
<keyword evidence="2" id="KW-0963">Cytoplasm</keyword>
<dbReference type="PIRSF" id="PIRSF006276">
    <property type="entry name" value="UspA"/>
    <property type="match status" value="1"/>
</dbReference>
<dbReference type="PANTHER" id="PTHR46268">
    <property type="entry name" value="STRESS RESPONSE PROTEIN NHAX"/>
    <property type="match status" value="1"/>
</dbReference>
<organism evidence="4 5">
    <name type="scientific">Allobacillus halotolerans</name>
    <dbReference type="NCBI Taxonomy" id="570278"/>
    <lineage>
        <taxon>Bacteria</taxon>
        <taxon>Bacillati</taxon>
        <taxon>Bacillota</taxon>
        <taxon>Bacilli</taxon>
        <taxon>Bacillales</taxon>
        <taxon>Bacillaceae</taxon>
        <taxon>Allobacillus</taxon>
    </lineage>
</organism>
<gene>
    <name evidence="4" type="ORF">KQ486_09255</name>
</gene>
<proteinExistence type="inferred from homology"/>
<comment type="caution">
    <text evidence="4">The sequence shown here is derived from an EMBL/GenBank/DDBJ whole genome shotgun (WGS) entry which is preliminary data.</text>
</comment>
<dbReference type="PANTHER" id="PTHR46268:SF6">
    <property type="entry name" value="UNIVERSAL STRESS PROTEIN UP12"/>
    <property type="match status" value="1"/>
</dbReference>
<dbReference type="CDD" id="cd00293">
    <property type="entry name" value="USP-like"/>
    <property type="match status" value="1"/>
</dbReference>
<sequence length="146" mass="16212">MLKDYDNILVAVDGSENGKKAFHKACRIAKEVDARLVVAHVVDYRTFATIEHYNQAILSEVEKFGKKLLEEHQEEAKQAGVEQVTTVLEFGSPRQKIPKEIAKKYDIDLILTGATGLNAVERVMLGSVSEAITRTAPCDVLIVRSE</sequence>
<dbReference type="InterPro" id="IPR006016">
    <property type="entry name" value="UspA"/>
</dbReference>
<dbReference type="RefSeq" id="WP_216687436.1">
    <property type="nucleotide sequence ID" value="NZ_CAUPKR010000010.1"/>
</dbReference>
<dbReference type="InterPro" id="IPR006015">
    <property type="entry name" value="Universal_stress_UspA"/>
</dbReference>
<evidence type="ECO:0000313" key="5">
    <source>
        <dbReference type="Proteomes" id="UP000812672"/>
    </source>
</evidence>
<comment type="subcellular location">
    <subcellularLocation>
        <location evidence="2">Cytoplasm</location>
    </subcellularLocation>
</comment>